<dbReference type="PANTHER" id="PTHR33116:SF86">
    <property type="entry name" value="REVERSE TRANSCRIPTASE DOMAIN-CONTAINING PROTEIN"/>
    <property type="match status" value="1"/>
</dbReference>
<feature type="domain" description="Reverse transcriptase" evidence="2">
    <location>
        <begin position="648"/>
        <end position="750"/>
    </location>
</feature>
<dbReference type="EMBL" id="OIVN01001667">
    <property type="protein sequence ID" value="SPC96379.1"/>
    <property type="molecule type" value="Genomic_DNA"/>
</dbReference>
<dbReference type="SUPFAM" id="SSF53098">
    <property type="entry name" value="Ribonuclease H-like"/>
    <property type="match status" value="1"/>
</dbReference>
<evidence type="ECO:0008006" key="7">
    <source>
        <dbReference type="Google" id="ProtNLM"/>
    </source>
</evidence>
<dbReference type="SUPFAM" id="SSF56219">
    <property type="entry name" value="DNase I-like"/>
    <property type="match status" value="1"/>
</dbReference>
<accession>A0A2N9GAI8</accession>
<dbReference type="InterPro" id="IPR036691">
    <property type="entry name" value="Endo/exonu/phosph_ase_sf"/>
</dbReference>
<dbReference type="PANTHER" id="PTHR33116">
    <property type="entry name" value="REVERSE TRANSCRIPTASE ZINC-BINDING DOMAIN-CONTAINING PROTEIN-RELATED-RELATED"/>
    <property type="match status" value="1"/>
</dbReference>
<feature type="compositionally biased region" description="Polar residues" evidence="1">
    <location>
        <begin position="90"/>
        <end position="100"/>
    </location>
</feature>
<dbReference type="Gene3D" id="3.30.420.10">
    <property type="entry name" value="Ribonuclease H-like superfamily/Ribonuclease H"/>
    <property type="match status" value="1"/>
</dbReference>
<protein>
    <recommendedName>
        <fullName evidence="7">Reverse transcriptase domain-containing protein</fullName>
    </recommendedName>
</protein>
<dbReference type="InterPro" id="IPR012337">
    <property type="entry name" value="RNaseH-like_sf"/>
</dbReference>
<evidence type="ECO:0000259" key="2">
    <source>
        <dbReference type="Pfam" id="PF00078"/>
    </source>
</evidence>
<feature type="region of interest" description="Disordered" evidence="1">
    <location>
        <begin position="80"/>
        <end position="138"/>
    </location>
</feature>
<feature type="compositionally biased region" description="Basic and acidic residues" evidence="1">
    <location>
        <begin position="116"/>
        <end position="126"/>
    </location>
</feature>
<proteinExistence type="predicted"/>
<dbReference type="GO" id="GO:0003676">
    <property type="term" value="F:nucleic acid binding"/>
    <property type="evidence" value="ECO:0007669"/>
    <property type="project" value="InterPro"/>
</dbReference>
<dbReference type="Pfam" id="PF00078">
    <property type="entry name" value="RVT_1"/>
    <property type="match status" value="1"/>
</dbReference>
<gene>
    <name evidence="6" type="ORF">FSB_LOCUS24261</name>
</gene>
<dbReference type="InterPro" id="IPR005135">
    <property type="entry name" value="Endo/exonuclease/phosphatase"/>
</dbReference>
<organism evidence="6">
    <name type="scientific">Fagus sylvatica</name>
    <name type="common">Beechnut</name>
    <dbReference type="NCBI Taxonomy" id="28930"/>
    <lineage>
        <taxon>Eukaryota</taxon>
        <taxon>Viridiplantae</taxon>
        <taxon>Streptophyta</taxon>
        <taxon>Embryophyta</taxon>
        <taxon>Tracheophyta</taxon>
        <taxon>Spermatophyta</taxon>
        <taxon>Magnoliopsida</taxon>
        <taxon>eudicotyledons</taxon>
        <taxon>Gunneridae</taxon>
        <taxon>Pentapetalae</taxon>
        <taxon>rosids</taxon>
        <taxon>fabids</taxon>
        <taxon>Fagales</taxon>
        <taxon>Fagaceae</taxon>
        <taxon>Fagus</taxon>
    </lineage>
</organism>
<dbReference type="GO" id="GO:0004523">
    <property type="term" value="F:RNA-DNA hybrid ribonuclease activity"/>
    <property type="evidence" value="ECO:0007669"/>
    <property type="project" value="InterPro"/>
</dbReference>
<feature type="domain" description="Endonuclease/exonuclease/phosphatase" evidence="3">
    <location>
        <begin position="271"/>
        <end position="429"/>
    </location>
</feature>
<dbReference type="Pfam" id="PF13966">
    <property type="entry name" value="zf-RVT"/>
    <property type="match status" value="1"/>
</dbReference>
<feature type="domain" description="RNase H type-1" evidence="4">
    <location>
        <begin position="1167"/>
        <end position="1289"/>
    </location>
</feature>
<dbReference type="CDD" id="cd06222">
    <property type="entry name" value="RNase_H_like"/>
    <property type="match status" value="1"/>
</dbReference>
<feature type="domain" description="Reverse transcriptase zinc-binding" evidence="5">
    <location>
        <begin position="1023"/>
        <end position="1114"/>
    </location>
</feature>
<reference evidence="6" key="1">
    <citation type="submission" date="2018-02" db="EMBL/GenBank/DDBJ databases">
        <authorList>
            <person name="Cohen D.B."/>
            <person name="Kent A.D."/>
        </authorList>
    </citation>
    <scope>NUCLEOTIDE SEQUENCE</scope>
</reference>
<evidence type="ECO:0000256" key="1">
    <source>
        <dbReference type="SAM" id="MobiDB-lite"/>
    </source>
</evidence>
<sequence length="1318" mass="151114">MVVRVRLRRIRRTRSHAAMRRHKLEFLKHRHLHSRLPNFCYWCGCLDHGKKDCDVGLQQRQASEKQEYQFGAWLRATSDQPPHKTVVSVPGNQPKCNGKSNRNDPPKHQLVTETEELTRNQRENGKNSENTVQKSNAATFNDQLKEIDQAINYIPYGENTTEQDSELSYIDNLQTEHGPKSAGPKAQSVNYFSSASHRPLQDISNGPSNMQKPKSSTTKWKKLARAHKPTSDPPTIVQPLKRDFMIIEEDQDNDDIGSGWFPALPEAMKCISWNCRGLGNQATVQELTNLVRIKDPSVLFLSETLMDADRLEVLRNSDQPWRLTCFYGAPETHLREHSWNLLRTLNGQHSLPWCYFGDFNEIVQSFEKSGRRSQSENQMQGFRAVIDDCGFLNLGFRGLPFTWCNNRHSNATTWLRLDRFMATNDWVLSPRPQQRLFRFEDMWRLDPGYEPAIIQAWVSKTRGSPIAQVKAKIQRCGVELTRWSRAQFGNITKLLKEKTELLRQAKVDSTLGYGHDTVISIRREVNELLLKKEKMWKQRSRDSWLKEGDRNTKYFHSRASHRKRRNAVLSLTTDAGESITDLESIGTQFTDYYQTLFTATPLEDVEVAPGPDGMPPIFYQSYWHVVGKDISAAVLYCLHSDNILIAFETLHHMHNRRVGKVGYMALKLDMSKAYDRVEWGFLKQLMVRMGFHDRWISLIMECISTVTYSILINGNPTGHITLTRGLRQGDLISPYLFLLCAEGLNGLIKKASLQGEIHGPLFLNAKKSRRFLQSMKKHLQYEKYLGLPSLIGKEKVTCFSQIKERVWSKVKGWKEKLLSQAGREILIKAVVQAIPTYTMNCFKLPVTLCKEIEGIIRKFLWGQKDDKRKIHWLNWEKLCSLKRAGGLGFRDLQKFNLALLAKQFWRLMHNTNSLLYKVFSAKFFPNGNILEASEKTRGSFAWRNILKAKELIQSGLSWRVGDGTQIPIKGSNWLLEEGHRRVLSPLTDLPKDARVVELIHGSPPIERVLNDKIFWFDTRDGKYTVRSGYKLLLKGARVSQAESSRQWEPDPLWKRIWGARVPAKVKSFLWRTCHDSPLTNSGLFERKVLPTPLSGLCRSQREDSLHALWACPAADSDLLLEKLAVTCWLLWHKRNHDRHHPPSEQKQRQQSPPIRWKLPVSNYYKINFDGAIFKESNSGGIGVVIRDNTGMVLATLSQKVHGSHTAEMIKALAAKRAIIFAKEIGIDDVEVEGDAENVINDLRSNDPIHTPYGLVLEDAKVLIQEFQRVSLSHTRCSGNSVAHALARRASNCNSFSIWMEEVPPDISHVLLNDLSALK</sequence>
<dbReference type="Pfam" id="PF03372">
    <property type="entry name" value="Exo_endo_phos"/>
    <property type="match status" value="1"/>
</dbReference>
<dbReference type="InterPro" id="IPR000477">
    <property type="entry name" value="RT_dom"/>
</dbReference>
<feature type="compositionally biased region" description="Polar residues" evidence="1">
    <location>
        <begin position="127"/>
        <end position="138"/>
    </location>
</feature>
<name>A0A2N9GAI8_FAGSY</name>
<dbReference type="InterPro" id="IPR036397">
    <property type="entry name" value="RNaseH_sf"/>
</dbReference>
<evidence type="ECO:0000313" key="6">
    <source>
        <dbReference type="EMBL" id="SPC96379.1"/>
    </source>
</evidence>
<dbReference type="InterPro" id="IPR026960">
    <property type="entry name" value="RVT-Znf"/>
</dbReference>
<dbReference type="Gene3D" id="3.60.10.10">
    <property type="entry name" value="Endonuclease/exonuclease/phosphatase"/>
    <property type="match status" value="2"/>
</dbReference>
<dbReference type="InterPro" id="IPR002156">
    <property type="entry name" value="RNaseH_domain"/>
</dbReference>
<dbReference type="Pfam" id="PF13456">
    <property type="entry name" value="RVT_3"/>
    <property type="match status" value="1"/>
</dbReference>
<evidence type="ECO:0000259" key="3">
    <source>
        <dbReference type="Pfam" id="PF03372"/>
    </source>
</evidence>
<evidence type="ECO:0000259" key="5">
    <source>
        <dbReference type="Pfam" id="PF13966"/>
    </source>
</evidence>
<evidence type="ECO:0000259" key="4">
    <source>
        <dbReference type="Pfam" id="PF13456"/>
    </source>
</evidence>
<dbReference type="InterPro" id="IPR044730">
    <property type="entry name" value="RNase_H-like_dom_plant"/>
</dbReference>